<dbReference type="AlphaFoldDB" id="A0A2K2CH20"/>
<reference evidence="1 2" key="1">
    <citation type="journal article" date="2010" name="Nature">
        <title>Genome sequencing and analysis of the model grass Brachypodium distachyon.</title>
        <authorList>
            <consortium name="International Brachypodium Initiative"/>
        </authorList>
    </citation>
    <scope>NUCLEOTIDE SEQUENCE [LARGE SCALE GENOMIC DNA]</scope>
    <source>
        <strain evidence="1 2">Bd21</strain>
    </source>
</reference>
<proteinExistence type="predicted"/>
<dbReference type="Proteomes" id="UP000008810">
    <property type="component" value="Chromosome 5"/>
</dbReference>
<protein>
    <submittedName>
        <fullName evidence="1 2">Uncharacterized protein</fullName>
    </submittedName>
</protein>
<dbReference type="EMBL" id="CM000884">
    <property type="protein sequence ID" value="PNT61333.1"/>
    <property type="molecule type" value="Genomic_DNA"/>
</dbReference>
<dbReference type="Gramene" id="PNT61333">
    <property type="protein sequence ID" value="PNT61333"/>
    <property type="gene ID" value="BRADI_5g13941v3"/>
</dbReference>
<dbReference type="InParanoid" id="A0A2K2CH20"/>
<name>A0A2K2CH20_BRADI</name>
<evidence type="ECO:0000313" key="3">
    <source>
        <dbReference type="Proteomes" id="UP000008810"/>
    </source>
</evidence>
<keyword evidence="3" id="KW-1185">Reference proteome</keyword>
<dbReference type="EnsemblPlants" id="PNT61333">
    <property type="protein sequence ID" value="PNT61333"/>
    <property type="gene ID" value="BRADI_5g13941v3"/>
</dbReference>
<gene>
    <name evidence="1" type="ORF">BRADI_5g13941v3</name>
</gene>
<reference evidence="1" key="2">
    <citation type="submission" date="2017-06" db="EMBL/GenBank/DDBJ databases">
        <title>WGS assembly of Brachypodium distachyon.</title>
        <authorList>
            <consortium name="The International Brachypodium Initiative"/>
            <person name="Lucas S."/>
            <person name="Harmon-Smith M."/>
            <person name="Lail K."/>
            <person name="Tice H."/>
            <person name="Grimwood J."/>
            <person name="Bruce D."/>
            <person name="Barry K."/>
            <person name="Shu S."/>
            <person name="Lindquist E."/>
            <person name="Wang M."/>
            <person name="Pitluck S."/>
            <person name="Vogel J.P."/>
            <person name="Garvin D.F."/>
            <person name="Mockler T.C."/>
            <person name="Schmutz J."/>
            <person name="Rokhsar D."/>
            <person name="Bevan M.W."/>
        </authorList>
    </citation>
    <scope>NUCLEOTIDE SEQUENCE</scope>
    <source>
        <strain evidence="1">Bd21</strain>
    </source>
</reference>
<evidence type="ECO:0000313" key="1">
    <source>
        <dbReference type="EMBL" id="PNT61333.1"/>
    </source>
</evidence>
<sequence>MWYHMDIFPPEAAPLLEQLHIEVSNHQCLPVHDEMVRRHLISKKISIEWEPFDFKRYNLAVFTICGF</sequence>
<reference evidence="2" key="3">
    <citation type="submission" date="2018-08" db="UniProtKB">
        <authorList>
            <consortium name="EnsemblPlants"/>
        </authorList>
    </citation>
    <scope>IDENTIFICATION</scope>
    <source>
        <strain evidence="2">cv. Bd21</strain>
    </source>
</reference>
<organism evidence="1">
    <name type="scientific">Brachypodium distachyon</name>
    <name type="common">Purple false brome</name>
    <name type="synonym">Trachynia distachya</name>
    <dbReference type="NCBI Taxonomy" id="15368"/>
    <lineage>
        <taxon>Eukaryota</taxon>
        <taxon>Viridiplantae</taxon>
        <taxon>Streptophyta</taxon>
        <taxon>Embryophyta</taxon>
        <taxon>Tracheophyta</taxon>
        <taxon>Spermatophyta</taxon>
        <taxon>Magnoliopsida</taxon>
        <taxon>Liliopsida</taxon>
        <taxon>Poales</taxon>
        <taxon>Poaceae</taxon>
        <taxon>BOP clade</taxon>
        <taxon>Pooideae</taxon>
        <taxon>Stipodae</taxon>
        <taxon>Brachypodieae</taxon>
        <taxon>Brachypodium</taxon>
    </lineage>
</organism>
<accession>A0A2K2CH20</accession>
<evidence type="ECO:0000313" key="2">
    <source>
        <dbReference type="EnsemblPlants" id="PNT61333"/>
    </source>
</evidence>